<comment type="caution">
    <text evidence="3">The sequence shown here is derived from an EMBL/GenBank/DDBJ whole genome shotgun (WGS) entry which is preliminary data.</text>
</comment>
<dbReference type="Pfam" id="PF13679">
    <property type="entry name" value="Methyltransf_32"/>
    <property type="match status" value="1"/>
</dbReference>
<proteinExistence type="predicted"/>
<name>A0AAD9S8Y8_PHOAM</name>
<feature type="compositionally biased region" description="Basic and acidic residues" evidence="1">
    <location>
        <begin position="452"/>
        <end position="468"/>
    </location>
</feature>
<organism evidence="3 4">
    <name type="scientific">Phomopsis amygdali</name>
    <name type="common">Fusicoccum amygdali</name>
    <dbReference type="NCBI Taxonomy" id="1214568"/>
    <lineage>
        <taxon>Eukaryota</taxon>
        <taxon>Fungi</taxon>
        <taxon>Dikarya</taxon>
        <taxon>Ascomycota</taxon>
        <taxon>Pezizomycotina</taxon>
        <taxon>Sordariomycetes</taxon>
        <taxon>Sordariomycetidae</taxon>
        <taxon>Diaporthales</taxon>
        <taxon>Diaporthaceae</taxon>
        <taxon>Diaporthe</taxon>
    </lineage>
</organism>
<dbReference type="PANTHER" id="PTHR12496">
    <property type="entry name" value="CGI-41 METHYLTRANSFERASE"/>
    <property type="match status" value="1"/>
</dbReference>
<dbReference type="AlphaFoldDB" id="A0AAD9S8Y8"/>
<reference evidence="3" key="1">
    <citation type="submission" date="2023-06" db="EMBL/GenBank/DDBJ databases">
        <authorList>
            <person name="Noh H."/>
        </authorList>
    </citation>
    <scope>NUCLEOTIDE SEQUENCE</scope>
    <source>
        <strain evidence="3">DUCC20226</strain>
    </source>
</reference>
<dbReference type="InterPro" id="IPR025714">
    <property type="entry name" value="Methyltranfer_dom"/>
</dbReference>
<evidence type="ECO:0000313" key="4">
    <source>
        <dbReference type="Proteomes" id="UP001265746"/>
    </source>
</evidence>
<dbReference type="EMBL" id="JAUJFL010000005">
    <property type="protein sequence ID" value="KAK2602503.1"/>
    <property type="molecule type" value="Genomic_DNA"/>
</dbReference>
<feature type="region of interest" description="Disordered" evidence="1">
    <location>
        <begin position="452"/>
        <end position="474"/>
    </location>
</feature>
<feature type="domain" description="Methyltransferase" evidence="2">
    <location>
        <begin position="135"/>
        <end position="351"/>
    </location>
</feature>
<dbReference type="InterPro" id="IPR052220">
    <property type="entry name" value="METTL25"/>
</dbReference>
<evidence type="ECO:0000259" key="2">
    <source>
        <dbReference type="Pfam" id="PF13679"/>
    </source>
</evidence>
<dbReference type="PANTHER" id="PTHR12496:SF0">
    <property type="entry name" value="METHYLTRANSFERASE DOMAIN-CONTAINING PROTEIN"/>
    <property type="match status" value="1"/>
</dbReference>
<evidence type="ECO:0000313" key="3">
    <source>
        <dbReference type="EMBL" id="KAK2602503.1"/>
    </source>
</evidence>
<protein>
    <recommendedName>
        <fullName evidence="2">Methyltransferase domain-containing protein</fullName>
    </recommendedName>
</protein>
<dbReference type="Proteomes" id="UP001265746">
    <property type="component" value="Unassembled WGS sequence"/>
</dbReference>
<sequence length="608" mass="68970">MPPSKPLPISDEFSSAEDYVSSLLDFASTCDLFQILCGGVHILDFFTNEPGLFQWVLEPDWQQFLMECDPMALLDFLLRDDPDAPATERSWPEAPESLRQYVKDVRRLSLIRSFTPVKPRLPVIPRQVAVGMNVKKKHEVTNFADYVDRLAADIARLTGTEMTHFIDFGSGQNYLGRTLASAPYSKDIVAVERHEHNQAGARELDVLAGIAETEKVLRNKKIWQSLVDSKKDAGELDEKGMRRTAEKHTAEQIAAVELRPRRELEAIYRPEEGRGLIKYVTGRLETGDLSDVLNKIYDADVPEEKRRELSLMAISIHSCGNLSHFGIRSMILNPSIKAVAIVGCCYNLLTEKLGPPTYKLPYMRPSLQALNGRVVRESEKYDPQGFPMSKRVSCHNDRGIRLNITARMMACQAPYNWTEFESDSFFTRHFYRAVLQKIFLDKGVISKVYHDRADNGEDKGDEDKENSKESPFNMSTNPVIIGSLGKNCFKSFHAYVRGAIKKLAANEDTNEKYSKVIHDKMGDMTDEEIDAYARAYAPRKRELSSIWTMMAFSAAVVESLIVTDRWLFLKEHGDVVQDCWVESVFDYKESPRNLVVVGIKRKEAAVDG</sequence>
<accession>A0AAD9S8Y8</accession>
<gene>
    <name evidence="3" type="ORF">N8I77_009030</name>
</gene>
<keyword evidence="4" id="KW-1185">Reference proteome</keyword>
<evidence type="ECO:0000256" key="1">
    <source>
        <dbReference type="SAM" id="MobiDB-lite"/>
    </source>
</evidence>